<sequence length="210" mass="23885">MLPPHGGIEPPARPRQPLMGSSSEGVFGGPPPPLQAPNVDGLPVLSDAQTEVLTYVNRLAHHLRRDMRLMAERVDQLETTMWNNNEQWREVADQVKRMIHLYKRMDWSFDDVQATVSDFDRRIYALNNNCIARSIHSTVHNDAAQLRHMSSVITGDPLHLSPNTPSELRNGGEPLIDIWLVELGQVLEQNTHNKRVQLREAFGIPRRGQR</sequence>
<dbReference type="Proteomes" id="UP000226192">
    <property type="component" value="Unassembled WGS sequence"/>
</dbReference>
<organism evidence="2 3">
    <name type="scientific">Ophiocordyceps australis</name>
    <dbReference type="NCBI Taxonomy" id="1399860"/>
    <lineage>
        <taxon>Eukaryota</taxon>
        <taxon>Fungi</taxon>
        <taxon>Dikarya</taxon>
        <taxon>Ascomycota</taxon>
        <taxon>Pezizomycotina</taxon>
        <taxon>Sordariomycetes</taxon>
        <taxon>Hypocreomycetidae</taxon>
        <taxon>Hypocreales</taxon>
        <taxon>Ophiocordycipitaceae</taxon>
        <taxon>Ophiocordyceps</taxon>
    </lineage>
</organism>
<dbReference type="AlphaFoldDB" id="A0A2C5XTW8"/>
<dbReference type="OrthoDB" id="10524920at2759"/>
<proteinExistence type="predicted"/>
<keyword evidence="3" id="KW-1185">Reference proteome</keyword>
<reference evidence="2 3" key="1">
    <citation type="submission" date="2017-06" db="EMBL/GenBank/DDBJ databases">
        <title>Ant-infecting Ophiocordyceps genomes reveal a high diversity of potential behavioral manipulation genes and a possible major role for enterotoxins.</title>
        <authorList>
            <person name="De Bekker C."/>
            <person name="Evans H.C."/>
            <person name="Brachmann A."/>
            <person name="Hughes D.P."/>
        </authorList>
    </citation>
    <scope>NUCLEOTIDE SEQUENCE [LARGE SCALE GENOMIC DNA]</scope>
    <source>
        <strain evidence="2 3">Map64</strain>
    </source>
</reference>
<evidence type="ECO:0000313" key="2">
    <source>
        <dbReference type="EMBL" id="PHH58823.1"/>
    </source>
</evidence>
<protein>
    <submittedName>
        <fullName evidence="2">Uncharacterized protein</fullName>
    </submittedName>
</protein>
<gene>
    <name evidence="2" type="ORF">CDD81_4352</name>
</gene>
<evidence type="ECO:0000256" key="1">
    <source>
        <dbReference type="SAM" id="MobiDB-lite"/>
    </source>
</evidence>
<feature type="region of interest" description="Disordered" evidence="1">
    <location>
        <begin position="1"/>
        <end position="40"/>
    </location>
</feature>
<evidence type="ECO:0000313" key="3">
    <source>
        <dbReference type="Proteomes" id="UP000226192"/>
    </source>
</evidence>
<comment type="caution">
    <text evidence="2">The sequence shown here is derived from an EMBL/GenBank/DDBJ whole genome shotgun (WGS) entry which is preliminary data.</text>
</comment>
<accession>A0A2C5XTW8</accession>
<dbReference type="EMBL" id="NJET01000291">
    <property type="protein sequence ID" value="PHH58823.1"/>
    <property type="molecule type" value="Genomic_DNA"/>
</dbReference>
<name>A0A2C5XTW8_9HYPO</name>